<dbReference type="InterPro" id="IPR052195">
    <property type="entry name" value="Bact_Alkyl/Aryl-Sulfatase"/>
</dbReference>
<protein>
    <submittedName>
        <fullName evidence="2">Metallo-beta-lactamase superfamily protein</fullName>
    </submittedName>
</protein>
<evidence type="ECO:0000313" key="3">
    <source>
        <dbReference type="Proteomes" id="UP000316298"/>
    </source>
</evidence>
<dbReference type="Proteomes" id="UP000316298">
    <property type="component" value="Unassembled WGS sequence"/>
</dbReference>
<dbReference type="EMBL" id="VFMM01000001">
    <property type="protein sequence ID" value="TQJ19746.1"/>
    <property type="molecule type" value="Genomic_DNA"/>
</dbReference>
<evidence type="ECO:0000313" key="2">
    <source>
        <dbReference type="EMBL" id="TQJ19746.1"/>
    </source>
</evidence>
<reference evidence="2 3" key="1">
    <citation type="submission" date="2019-06" db="EMBL/GenBank/DDBJ databases">
        <title>Sequencing the genomes of 1000 actinobacteria strains.</title>
        <authorList>
            <person name="Klenk H.-P."/>
        </authorList>
    </citation>
    <scope>NUCLEOTIDE SEQUENCE [LARGE SCALE GENOMIC DNA]</scope>
    <source>
        <strain evidence="2 3">DSM 17305</strain>
    </source>
</reference>
<accession>A0A542EX57</accession>
<keyword evidence="3" id="KW-1185">Reference proteome</keyword>
<dbReference type="Gene3D" id="1.25.40.880">
    <property type="entry name" value="Alkyl sulfatase, dimerisation domain"/>
    <property type="match status" value="1"/>
</dbReference>
<dbReference type="Pfam" id="PF00753">
    <property type="entry name" value="Lactamase_B"/>
    <property type="match status" value="1"/>
</dbReference>
<organism evidence="2 3">
    <name type="scientific">Kribbella jejuensis</name>
    <dbReference type="NCBI Taxonomy" id="236068"/>
    <lineage>
        <taxon>Bacteria</taxon>
        <taxon>Bacillati</taxon>
        <taxon>Actinomycetota</taxon>
        <taxon>Actinomycetes</taxon>
        <taxon>Propionibacteriales</taxon>
        <taxon>Kribbellaceae</taxon>
        <taxon>Kribbella</taxon>
    </lineage>
</organism>
<dbReference type="AlphaFoldDB" id="A0A542EX57"/>
<dbReference type="SMART" id="SM00849">
    <property type="entry name" value="Lactamase_B"/>
    <property type="match status" value="1"/>
</dbReference>
<dbReference type="InterPro" id="IPR001279">
    <property type="entry name" value="Metallo-B-lactamas"/>
</dbReference>
<dbReference type="PANTHER" id="PTHR43223:SF2">
    <property type="entry name" value="METALLO-BETA-LACTAMASE DOMAIN-CONTAINING PROTEIN"/>
    <property type="match status" value="1"/>
</dbReference>
<gene>
    <name evidence="2" type="ORF">FB475_3923</name>
</gene>
<dbReference type="CDD" id="cd16282">
    <property type="entry name" value="metallo-hydrolase-like_MBL-fold"/>
    <property type="match status" value="1"/>
</dbReference>
<dbReference type="SUPFAM" id="SSF56281">
    <property type="entry name" value="Metallo-hydrolase/oxidoreductase"/>
    <property type="match status" value="1"/>
</dbReference>
<sequence length="537" mass="57734">MRTVVVLAGLLLGAGRFEEGFGFFDKLAGEREGEALPLALAGAFQVGLEGQAGEAIAKLDAAAKLEFGLPQYFRGTSLARLPGCGGRAETVVEDLEFVITVKDRLPAGFMRGVYAGLVPAYELLGRTADAEAARGRSGRLLADYWGNPRDGLRFGPPRLVQPAPGVYVAQGHDFSDFGFILTDDGIVAVDAASTPGTVEGALRELRKITDLPITHVVLTHGHWDHIGGLSALAGDDAEVIAQKNFPDEVRMQHTAPPPFPYLLPDEHDHRLHVEPDRLVAEPEKLTIGGVDIELLPIAGGETHDGLIVNLPGKGVVFTGDMSMPYLGAPFFSEGSAEGLFEAMRLVIDLNPDLLIHGHTGLTLNFTIEAFPGLLAALEDLHETVLGAIADGLTLAEILQLNHLPVVLREHPAAITPYLATRDNFIQRVHRQNTGYWHARGDGVDVFTPEEWAAALDLLGGGTDEAFVNAVTELVRGNDLALALRLADAGLLRHPAAGELKKLRARILEGLLERHQMLNPFKFAYYAGLADLHLTAVE</sequence>
<proteinExistence type="predicted"/>
<feature type="domain" description="Metallo-beta-lactamase" evidence="1">
    <location>
        <begin position="175"/>
        <end position="358"/>
    </location>
</feature>
<dbReference type="InterPro" id="IPR038536">
    <property type="entry name" value="Alkyl/aryl-sulf_dimr_sf"/>
</dbReference>
<dbReference type="PANTHER" id="PTHR43223">
    <property type="entry name" value="ALKYL/ARYL-SULFATASE"/>
    <property type="match status" value="1"/>
</dbReference>
<name>A0A542EX57_9ACTN</name>
<comment type="caution">
    <text evidence="2">The sequence shown here is derived from an EMBL/GenBank/DDBJ whole genome shotgun (WGS) entry which is preliminary data.</text>
</comment>
<evidence type="ECO:0000259" key="1">
    <source>
        <dbReference type="SMART" id="SM00849"/>
    </source>
</evidence>
<dbReference type="InterPro" id="IPR036866">
    <property type="entry name" value="RibonucZ/Hydroxyglut_hydro"/>
</dbReference>
<dbReference type="Gene3D" id="3.60.15.10">
    <property type="entry name" value="Ribonuclease Z/Hydroxyacylglutathione hydrolase-like"/>
    <property type="match status" value="1"/>
</dbReference>